<evidence type="ECO:0000313" key="5">
    <source>
        <dbReference type="Proteomes" id="UP000330807"/>
    </source>
</evidence>
<dbReference type="SUPFAM" id="SSF53448">
    <property type="entry name" value="Nucleotide-diphospho-sugar transferases"/>
    <property type="match status" value="1"/>
</dbReference>
<dbReference type="PANTHER" id="PTHR22916:SF51">
    <property type="entry name" value="GLYCOSYLTRANSFERASE EPSH-RELATED"/>
    <property type="match status" value="1"/>
</dbReference>
<proteinExistence type="predicted"/>
<accession>A0A5K1IMR3</accession>
<dbReference type="Gene3D" id="3.90.550.10">
    <property type="entry name" value="Spore Coat Polysaccharide Biosynthesis Protein SpsA, Chain A"/>
    <property type="match status" value="1"/>
</dbReference>
<dbReference type="RefSeq" id="WP_156062891.1">
    <property type="nucleotide sequence ID" value="NZ_CABWIH010000022.1"/>
</dbReference>
<dbReference type="EC" id="2.4.-.-" evidence="4"/>
<dbReference type="GO" id="GO:0016757">
    <property type="term" value="F:glycosyltransferase activity"/>
    <property type="evidence" value="ECO:0007669"/>
    <property type="project" value="UniProtKB-KW"/>
</dbReference>
<name>A0A5K1IMR3_9ACTN</name>
<keyword evidence="1 4" id="KW-0328">Glycosyltransferase</keyword>
<dbReference type="EMBL" id="CABWIH010000022">
    <property type="protein sequence ID" value="VWL89094.1"/>
    <property type="molecule type" value="Genomic_DNA"/>
</dbReference>
<feature type="domain" description="Glycosyltransferase 2-like" evidence="3">
    <location>
        <begin position="7"/>
        <end position="134"/>
    </location>
</feature>
<dbReference type="CDD" id="cd00761">
    <property type="entry name" value="Glyco_tranf_GTA_type"/>
    <property type="match status" value="1"/>
</dbReference>
<keyword evidence="2 4" id="KW-0808">Transferase</keyword>
<dbReference type="Proteomes" id="UP000330807">
    <property type="component" value="Unassembled WGS sequence"/>
</dbReference>
<reference evidence="4 5" key="1">
    <citation type="submission" date="2019-10" db="EMBL/GenBank/DDBJ databases">
        <authorList>
            <person name="Wolf R A."/>
        </authorList>
    </citation>
    <scope>NUCLEOTIDE SEQUENCE [LARGE SCALE GENOMIC DNA]</scope>
    <source>
        <strain evidence="4">Collinsella_aerofaciens_AK_138A</strain>
    </source>
</reference>
<dbReference type="InterPro" id="IPR001173">
    <property type="entry name" value="Glyco_trans_2-like"/>
</dbReference>
<gene>
    <name evidence="4" type="primary">epsH_1</name>
    <name evidence="4" type="ORF">LMKDKBCB_01132</name>
</gene>
<dbReference type="PANTHER" id="PTHR22916">
    <property type="entry name" value="GLYCOSYLTRANSFERASE"/>
    <property type="match status" value="1"/>
</dbReference>
<evidence type="ECO:0000313" key="4">
    <source>
        <dbReference type="EMBL" id="VWL89094.1"/>
    </source>
</evidence>
<sequence>MDRPLVSIVVAIYKSERFLDKLITSIIEQTYSNLDIILVDDGSPDNSGAVCDRYAKEDNRIRVIHKPNGGTCDARNKGIEQADGEYLVIIDGDDWLAPDYIEYLLGLIQRPGVNMSMTDSVFTSRDLVQNDGDSIIELTSEEAIAEIIYPWFPIGPWNKMYSMKSLKEAGITFSTKWSGEGLYYSTMAAQAAGKVAMGHRRIYYYRLDNENSGLTHYNVDMGINALENIRLIKDNLTIRTPVTLNACDWHIWKNYGYTLFLIIATGQEKKYSELYRDCIKNIRRLMPTVLLGSAMKPKTKVKMLMQSLFPVWWATQSVKKEEEARKQDRVAKKEVC</sequence>
<evidence type="ECO:0000256" key="1">
    <source>
        <dbReference type="ARBA" id="ARBA00022676"/>
    </source>
</evidence>
<dbReference type="AlphaFoldDB" id="A0A5K1IMR3"/>
<evidence type="ECO:0000256" key="2">
    <source>
        <dbReference type="ARBA" id="ARBA00022679"/>
    </source>
</evidence>
<dbReference type="Pfam" id="PF00535">
    <property type="entry name" value="Glycos_transf_2"/>
    <property type="match status" value="1"/>
</dbReference>
<organism evidence="4 5">
    <name type="scientific">Collinsella aerofaciens</name>
    <dbReference type="NCBI Taxonomy" id="74426"/>
    <lineage>
        <taxon>Bacteria</taxon>
        <taxon>Bacillati</taxon>
        <taxon>Actinomycetota</taxon>
        <taxon>Coriobacteriia</taxon>
        <taxon>Coriobacteriales</taxon>
        <taxon>Coriobacteriaceae</taxon>
        <taxon>Collinsella</taxon>
    </lineage>
</organism>
<protein>
    <submittedName>
        <fullName evidence="4">Glycosyltransferase EpsH</fullName>
        <ecNumber evidence="4">2.4.-.-</ecNumber>
    </submittedName>
</protein>
<evidence type="ECO:0000259" key="3">
    <source>
        <dbReference type="Pfam" id="PF00535"/>
    </source>
</evidence>
<dbReference type="InterPro" id="IPR029044">
    <property type="entry name" value="Nucleotide-diphossugar_trans"/>
</dbReference>